<evidence type="ECO:0000256" key="4">
    <source>
        <dbReference type="ARBA" id="ARBA00023163"/>
    </source>
</evidence>
<dbReference type="SUPFAM" id="SSF52172">
    <property type="entry name" value="CheY-like"/>
    <property type="match status" value="1"/>
</dbReference>
<dbReference type="InterPro" id="IPR000792">
    <property type="entry name" value="Tscrpt_reg_LuxR_C"/>
</dbReference>
<dbReference type="InterPro" id="IPR058245">
    <property type="entry name" value="NreC/VraR/RcsB-like_REC"/>
</dbReference>
<gene>
    <name evidence="8" type="ORF">RT717_03535</name>
</gene>
<protein>
    <submittedName>
        <fullName evidence="8">Response regulator transcription factor</fullName>
    </submittedName>
</protein>
<dbReference type="Pfam" id="PF00072">
    <property type="entry name" value="Response_reg"/>
    <property type="match status" value="1"/>
</dbReference>
<dbReference type="SMART" id="SM00421">
    <property type="entry name" value="HTH_LUXR"/>
    <property type="match status" value="1"/>
</dbReference>
<dbReference type="CDD" id="cd06170">
    <property type="entry name" value="LuxR_C_like"/>
    <property type="match status" value="1"/>
</dbReference>
<proteinExistence type="predicted"/>
<name>A0ABZ0IRP1_9BACT</name>
<dbReference type="Proteomes" id="UP001302349">
    <property type="component" value="Chromosome"/>
</dbReference>
<feature type="domain" description="Response regulatory" evidence="7">
    <location>
        <begin position="2"/>
        <end position="118"/>
    </location>
</feature>
<evidence type="ECO:0000313" key="8">
    <source>
        <dbReference type="EMBL" id="WOK07695.1"/>
    </source>
</evidence>
<keyword evidence="3" id="KW-0238">DNA-binding</keyword>
<evidence type="ECO:0000313" key="9">
    <source>
        <dbReference type="Proteomes" id="UP001302349"/>
    </source>
</evidence>
<dbReference type="PANTHER" id="PTHR43214">
    <property type="entry name" value="TWO-COMPONENT RESPONSE REGULATOR"/>
    <property type="match status" value="1"/>
</dbReference>
<dbReference type="Pfam" id="PF00196">
    <property type="entry name" value="GerE"/>
    <property type="match status" value="1"/>
</dbReference>
<dbReference type="PANTHER" id="PTHR43214:SF41">
    <property type="entry name" value="NITRATE_NITRITE RESPONSE REGULATOR PROTEIN NARP"/>
    <property type="match status" value="1"/>
</dbReference>
<keyword evidence="4" id="KW-0804">Transcription</keyword>
<evidence type="ECO:0000256" key="1">
    <source>
        <dbReference type="ARBA" id="ARBA00022553"/>
    </source>
</evidence>
<dbReference type="InterPro" id="IPR001789">
    <property type="entry name" value="Sig_transdc_resp-reg_receiver"/>
</dbReference>
<keyword evidence="1 5" id="KW-0597">Phosphoprotein</keyword>
<dbReference type="Gene3D" id="3.40.50.2300">
    <property type="match status" value="1"/>
</dbReference>
<evidence type="ECO:0000259" key="7">
    <source>
        <dbReference type="PROSITE" id="PS50110"/>
    </source>
</evidence>
<dbReference type="SMART" id="SM00448">
    <property type="entry name" value="REC"/>
    <property type="match status" value="1"/>
</dbReference>
<keyword evidence="9" id="KW-1185">Reference proteome</keyword>
<dbReference type="PRINTS" id="PR00038">
    <property type="entry name" value="HTHLUXR"/>
</dbReference>
<dbReference type="PROSITE" id="PS50110">
    <property type="entry name" value="RESPONSE_REGULATORY"/>
    <property type="match status" value="1"/>
</dbReference>
<dbReference type="InterPro" id="IPR039420">
    <property type="entry name" value="WalR-like"/>
</dbReference>
<accession>A0ABZ0IRP1</accession>
<organism evidence="8 9">
    <name type="scientific">Imperialibacter roseus</name>
    <dbReference type="NCBI Taxonomy" id="1324217"/>
    <lineage>
        <taxon>Bacteria</taxon>
        <taxon>Pseudomonadati</taxon>
        <taxon>Bacteroidota</taxon>
        <taxon>Cytophagia</taxon>
        <taxon>Cytophagales</taxon>
        <taxon>Flammeovirgaceae</taxon>
        <taxon>Imperialibacter</taxon>
    </lineage>
</organism>
<keyword evidence="2" id="KW-0805">Transcription regulation</keyword>
<dbReference type="InterPro" id="IPR011006">
    <property type="entry name" value="CheY-like_superfamily"/>
</dbReference>
<dbReference type="EMBL" id="CP136051">
    <property type="protein sequence ID" value="WOK07695.1"/>
    <property type="molecule type" value="Genomic_DNA"/>
</dbReference>
<evidence type="ECO:0000259" key="6">
    <source>
        <dbReference type="PROSITE" id="PS50043"/>
    </source>
</evidence>
<evidence type="ECO:0000256" key="3">
    <source>
        <dbReference type="ARBA" id="ARBA00023125"/>
    </source>
</evidence>
<feature type="domain" description="HTH luxR-type" evidence="6">
    <location>
        <begin position="134"/>
        <end position="198"/>
    </location>
</feature>
<dbReference type="PROSITE" id="PS50043">
    <property type="entry name" value="HTH_LUXR_2"/>
    <property type="match status" value="1"/>
</dbReference>
<evidence type="ECO:0000256" key="5">
    <source>
        <dbReference type="PROSITE-ProRule" id="PRU00169"/>
    </source>
</evidence>
<reference evidence="8 9" key="1">
    <citation type="journal article" date="2023" name="Microbiol. Resour. Announc.">
        <title>Complete Genome Sequence of Imperialibacter roseus strain P4T.</title>
        <authorList>
            <person name="Tizabi D.R."/>
            <person name="Bachvaroff T."/>
            <person name="Hill R.T."/>
        </authorList>
    </citation>
    <scope>NUCLEOTIDE SEQUENCE [LARGE SCALE GENOMIC DNA]</scope>
    <source>
        <strain evidence="8 9">P4T</strain>
    </source>
</reference>
<dbReference type="SUPFAM" id="SSF46894">
    <property type="entry name" value="C-terminal effector domain of the bipartite response regulators"/>
    <property type="match status" value="1"/>
</dbReference>
<dbReference type="CDD" id="cd17535">
    <property type="entry name" value="REC_NarL-like"/>
    <property type="match status" value="1"/>
</dbReference>
<dbReference type="RefSeq" id="WP_317490358.1">
    <property type="nucleotide sequence ID" value="NZ_CP136051.1"/>
</dbReference>
<evidence type="ECO:0000256" key="2">
    <source>
        <dbReference type="ARBA" id="ARBA00023015"/>
    </source>
</evidence>
<dbReference type="InterPro" id="IPR016032">
    <property type="entry name" value="Sig_transdc_resp-reg_C-effctor"/>
</dbReference>
<sequence>MTIVIADDHEIFRESISSLLTGKGGYEVLATCRNGLDVLKAVEELQPGLVLMDVKMPAIDGIKATESIKKDFPSIKVLALSMSDDPADIAGMIEAGADGYILKTADVKDFMEAVTLIANGKKYFPAQTMKMPSGHREGILLSKREIEIVRLIAMEYSAEEIATQLFISHLTVEKHKNNIRRKLNTTTVGLVKFAIREGII</sequence>
<feature type="modified residue" description="4-aspartylphosphate" evidence="5">
    <location>
        <position position="53"/>
    </location>
</feature>